<proteinExistence type="predicted"/>
<evidence type="ECO:0000313" key="2">
    <source>
        <dbReference type="EMBL" id="KAG2215975.1"/>
    </source>
</evidence>
<dbReference type="Proteomes" id="UP000646827">
    <property type="component" value="Unassembled WGS sequence"/>
</dbReference>
<name>A0A8H7VD20_9FUNG</name>
<dbReference type="AlphaFoldDB" id="A0A8H7VD20"/>
<reference evidence="2 3" key="1">
    <citation type="submission" date="2020-12" db="EMBL/GenBank/DDBJ databases">
        <title>Metabolic potential, ecology and presence of endohyphal bacteria is reflected in genomic diversity of Mucoromycotina.</title>
        <authorList>
            <person name="Muszewska A."/>
            <person name="Okrasinska A."/>
            <person name="Steczkiewicz K."/>
            <person name="Drgas O."/>
            <person name="Orlowska M."/>
            <person name="Perlinska-Lenart U."/>
            <person name="Aleksandrzak-Piekarczyk T."/>
            <person name="Szatraj K."/>
            <person name="Zielenkiewicz U."/>
            <person name="Pilsyk S."/>
            <person name="Malc E."/>
            <person name="Mieczkowski P."/>
            <person name="Kruszewska J.S."/>
            <person name="Biernat P."/>
            <person name="Pawlowska J."/>
        </authorList>
    </citation>
    <scope>NUCLEOTIDE SEQUENCE [LARGE SCALE GENOMIC DNA]</scope>
    <source>
        <strain evidence="2 3">CBS 142.35</strain>
    </source>
</reference>
<sequence>MSFYNRTLYSFSLSFLMIAFLPYNFLNPPVTQQAGSPAFLADVVLQFTKQVMRPKVMLPMLAVIILLFDLDDAFDIDDEFFTEDDLDRLDDEE</sequence>
<evidence type="ECO:0000256" key="1">
    <source>
        <dbReference type="SAM" id="Phobius"/>
    </source>
</evidence>
<keyword evidence="3" id="KW-1185">Reference proteome</keyword>
<organism evidence="2 3">
    <name type="scientific">Circinella minor</name>
    <dbReference type="NCBI Taxonomy" id="1195481"/>
    <lineage>
        <taxon>Eukaryota</taxon>
        <taxon>Fungi</taxon>
        <taxon>Fungi incertae sedis</taxon>
        <taxon>Mucoromycota</taxon>
        <taxon>Mucoromycotina</taxon>
        <taxon>Mucoromycetes</taxon>
        <taxon>Mucorales</taxon>
        <taxon>Lichtheimiaceae</taxon>
        <taxon>Circinella</taxon>
    </lineage>
</organism>
<evidence type="ECO:0000313" key="3">
    <source>
        <dbReference type="Proteomes" id="UP000646827"/>
    </source>
</evidence>
<protein>
    <submittedName>
        <fullName evidence="2">Uncharacterized protein</fullName>
    </submittedName>
</protein>
<gene>
    <name evidence="2" type="ORF">INT45_003175</name>
</gene>
<accession>A0A8H7VD20</accession>
<comment type="caution">
    <text evidence="2">The sequence shown here is derived from an EMBL/GenBank/DDBJ whole genome shotgun (WGS) entry which is preliminary data.</text>
</comment>
<keyword evidence="1" id="KW-0812">Transmembrane</keyword>
<feature type="transmembrane region" description="Helical" evidence="1">
    <location>
        <begin position="7"/>
        <end position="26"/>
    </location>
</feature>
<dbReference type="OrthoDB" id="2288867at2759"/>
<keyword evidence="1" id="KW-0472">Membrane</keyword>
<keyword evidence="1" id="KW-1133">Transmembrane helix</keyword>
<dbReference type="EMBL" id="JAEPRB010000468">
    <property type="protein sequence ID" value="KAG2215975.1"/>
    <property type="molecule type" value="Genomic_DNA"/>
</dbReference>